<dbReference type="GO" id="GO:0005524">
    <property type="term" value="F:ATP binding"/>
    <property type="evidence" value="ECO:0007669"/>
    <property type="project" value="UniProtKB-UniRule"/>
</dbReference>
<keyword evidence="7 8" id="KW-0067">ATP-binding</keyword>
<dbReference type="PROSITE" id="PS51285">
    <property type="entry name" value="AGC_KINASE_CTER"/>
    <property type="match status" value="1"/>
</dbReference>
<organism evidence="12 13">
    <name type="scientific">Ditylenchus dipsaci</name>
    <dbReference type="NCBI Taxonomy" id="166011"/>
    <lineage>
        <taxon>Eukaryota</taxon>
        <taxon>Metazoa</taxon>
        <taxon>Ecdysozoa</taxon>
        <taxon>Nematoda</taxon>
        <taxon>Chromadorea</taxon>
        <taxon>Rhabditida</taxon>
        <taxon>Tylenchina</taxon>
        <taxon>Tylenchomorpha</taxon>
        <taxon>Sphaerularioidea</taxon>
        <taxon>Anguinidae</taxon>
        <taxon>Anguininae</taxon>
        <taxon>Ditylenchus</taxon>
    </lineage>
</organism>
<dbReference type="InterPro" id="IPR036871">
    <property type="entry name" value="PX_dom_sf"/>
</dbReference>
<evidence type="ECO:0000256" key="5">
    <source>
        <dbReference type="ARBA" id="ARBA00022741"/>
    </source>
</evidence>
<dbReference type="InterPro" id="IPR017441">
    <property type="entry name" value="Protein_kinase_ATP_BS"/>
</dbReference>
<evidence type="ECO:0000256" key="6">
    <source>
        <dbReference type="ARBA" id="ARBA00022777"/>
    </source>
</evidence>
<dbReference type="FunFam" id="1.10.510.10:FF:000008">
    <property type="entry name" value="Non-specific serine/threonine protein kinase"/>
    <property type="match status" value="1"/>
</dbReference>
<evidence type="ECO:0000313" key="13">
    <source>
        <dbReference type="WBParaSite" id="jg8133"/>
    </source>
</evidence>
<dbReference type="Gene3D" id="3.30.1520.10">
    <property type="entry name" value="Phox-like domain"/>
    <property type="match status" value="1"/>
</dbReference>
<dbReference type="SUPFAM" id="SSF64268">
    <property type="entry name" value="PX domain"/>
    <property type="match status" value="1"/>
</dbReference>
<dbReference type="FunFam" id="3.30.200.20:FF:000103">
    <property type="entry name" value="Protein kinase C"/>
    <property type="match status" value="1"/>
</dbReference>
<dbReference type="SMART" id="SM00133">
    <property type="entry name" value="S_TK_X"/>
    <property type="match status" value="1"/>
</dbReference>
<keyword evidence="12" id="KW-1185">Reference proteome</keyword>
<comment type="similarity">
    <text evidence="1">Belongs to the protein kinase superfamily. AGC Ser/Thr protein kinase family.</text>
</comment>
<name>A0A915EPX3_9BILA</name>
<feature type="binding site" evidence="8">
    <location>
        <position position="164"/>
    </location>
    <ligand>
        <name>ATP</name>
        <dbReference type="ChEBI" id="CHEBI:30616"/>
    </ligand>
</feature>
<feature type="domain" description="AGC-kinase C-terminal" evidence="11">
    <location>
        <begin position="383"/>
        <end position="453"/>
    </location>
</feature>
<keyword evidence="3" id="KW-0597">Phosphoprotein</keyword>
<evidence type="ECO:0000259" key="11">
    <source>
        <dbReference type="PROSITE" id="PS51285"/>
    </source>
</evidence>
<dbReference type="WBParaSite" id="jg8133">
    <property type="protein sequence ID" value="jg8133"/>
    <property type="gene ID" value="jg8133"/>
</dbReference>
<keyword evidence="6" id="KW-0418">Kinase</keyword>
<evidence type="ECO:0000256" key="4">
    <source>
        <dbReference type="ARBA" id="ARBA00022679"/>
    </source>
</evidence>
<evidence type="ECO:0000256" key="8">
    <source>
        <dbReference type="PROSITE-ProRule" id="PRU10141"/>
    </source>
</evidence>
<proteinExistence type="inferred from homology"/>
<dbReference type="PROSITE" id="PS00108">
    <property type="entry name" value="PROTEIN_KINASE_ST"/>
    <property type="match status" value="1"/>
</dbReference>
<dbReference type="Pfam" id="PF00069">
    <property type="entry name" value="Pkinase"/>
    <property type="match status" value="1"/>
</dbReference>
<sequence length="453" mass="52508">MPTTAIVNPKLSAEKTIFCQIVNQDDKHQTIFELKTEDETSIQKSIVDIEKLYEKVKNSLPASFDRPPKKKFLVAENKFFEKRKVWVEAFLNHLIAKHYENYDVQIFFGHLLISPEENFVYLGPSEKKSIKPSHFDYLKTIGQGSFGRVFMVRHHGDGKIYAMKVLGKEHIKMRNEVKHVMAERNVLLSNINHPFLVSLHYSFQTKDKLYFVLDFLNGGELFFHLQKERCFPEPRCLGISSSKDIIYRDLKPENLLLDRLGHVVITDFGLCKEGIKSKDTTNTYCGTPEYLAPEVIRKKPYDRTVDWWCLGSVLYEMLFGLPPFYSKNQHEMYEKTLHQPLTIPSTASPSAKDILSKMLNKDPSCRLGAKADFAEIQDHPFFISIDWEKLLNRDVKAPFIPKVRCDTDTVNISREFVDIEPNQASLAPTNTYCNPDNEFPGFTYNQRPMLDFK</sequence>
<evidence type="ECO:0000256" key="1">
    <source>
        <dbReference type="ARBA" id="ARBA00009903"/>
    </source>
</evidence>
<evidence type="ECO:0000256" key="3">
    <source>
        <dbReference type="ARBA" id="ARBA00022553"/>
    </source>
</evidence>
<reference evidence="13" key="1">
    <citation type="submission" date="2022-11" db="UniProtKB">
        <authorList>
            <consortium name="WormBaseParasite"/>
        </authorList>
    </citation>
    <scope>IDENTIFICATION</scope>
</reference>
<evidence type="ECO:0000256" key="2">
    <source>
        <dbReference type="ARBA" id="ARBA00022527"/>
    </source>
</evidence>
<dbReference type="InterPro" id="IPR000719">
    <property type="entry name" value="Prot_kinase_dom"/>
</dbReference>
<dbReference type="Proteomes" id="UP000887574">
    <property type="component" value="Unplaced"/>
</dbReference>
<dbReference type="PANTHER" id="PTHR24351">
    <property type="entry name" value="RIBOSOMAL PROTEIN S6 KINASE"/>
    <property type="match status" value="1"/>
</dbReference>
<protein>
    <submittedName>
        <fullName evidence="13">Uncharacterized protein</fullName>
    </submittedName>
</protein>
<dbReference type="Gene3D" id="1.10.510.10">
    <property type="entry name" value="Transferase(Phosphotransferase) domain 1"/>
    <property type="match status" value="1"/>
</dbReference>
<evidence type="ECO:0000259" key="10">
    <source>
        <dbReference type="PROSITE" id="PS50011"/>
    </source>
</evidence>
<dbReference type="InterPro" id="IPR008271">
    <property type="entry name" value="Ser/Thr_kinase_AS"/>
</dbReference>
<dbReference type="SUPFAM" id="SSF56112">
    <property type="entry name" value="Protein kinase-like (PK-like)"/>
    <property type="match status" value="1"/>
</dbReference>
<accession>A0A915EPX3</accession>
<evidence type="ECO:0000256" key="7">
    <source>
        <dbReference type="ARBA" id="ARBA00022840"/>
    </source>
</evidence>
<dbReference type="SMART" id="SM00220">
    <property type="entry name" value="S_TKc"/>
    <property type="match status" value="1"/>
</dbReference>
<keyword evidence="4" id="KW-0808">Transferase</keyword>
<dbReference type="GO" id="GO:0004674">
    <property type="term" value="F:protein serine/threonine kinase activity"/>
    <property type="evidence" value="ECO:0007669"/>
    <property type="project" value="UniProtKB-KW"/>
</dbReference>
<dbReference type="GO" id="GO:0035091">
    <property type="term" value="F:phosphatidylinositol binding"/>
    <property type="evidence" value="ECO:0007669"/>
    <property type="project" value="InterPro"/>
</dbReference>
<evidence type="ECO:0000313" key="12">
    <source>
        <dbReference type="Proteomes" id="UP000887574"/>
    </source>
</evidence>
<feature type="domain" description="Protein kinase" evidence="10">
    <location>
        <begin position="135"/>
        <end position="382"/>
    </location>
</feature>
<evidence type="ECO:0000256" key="9">
    <source>
        <dbReference type="RuleBase" id="RU000304"/>
    </source>
</evidence>
<keyword evidence="2 9" id="KW-0723">Serine/threonine-protein kinase</keyword>
<dbReference type="PROSITE" id="PS00107">
    <property type="entry name" value="PROTEIN_KINASE_ATP"/>
    <property type="match status" value="1"/>
</dbReference>
<dbReference type="PROSITE" id="PS50011">
    <property type="entry name" value="PROTEIN_KINASE_DOM"/>
    <property type="match status" value="1"/>
</dbReference>
<dbReference type="AlphaFoldDB" id="A0A915EPX3"/>
<dbReference type="InterPro" id="IPR000961">
    <property type="entry name" value="AGC-kinase_C"/>
</dbReference>
<keyword evidence="5 8" id="KW-0547">Nucleotide-binding</keyword>
<dbReference type="Gene3D" id="3.30.200.20">
    <property type="entry name" value="Phosphorylase Kinase, domain 1"/>
    <property type="match status" value="1"/>
</dbReference>
<dbReference type="InterPro" id="IPR011009">
    <property type="entry name" value="Kinase-like_dom_sf"/>
</dbReference>